<dbReference type="OrthoDB" id="9792521at2"/>
<comment type="caution">
    <text evidence="7">The sequence shown here is derived from an EMBL/GenBank/DDBJ whole genome shotgun (WGS) entry which is preliminary data.</text>
</comment>
<dbReference type="Proteomes" id="UP000186905">
    <property type="component" value="Unassembled WGS sequence"/>
</dbReference>
<dbReference type="PANTHER" id="PTHR30329:SF21">
    <property type="entry name" value="LIPOPROTEIN YIAD-RELATED"/>
    <property type="match status" value="1"/>
</dbReference>
<evidence type="ECO:0000256" key="1">
    <source>
        <dbReference type="ARBA" id="ARBA00004442"/>
    </source>
</evidence>
<gene>
    <name evidence="7" type="ORF">BIT28_12335</name>
</gene>
<dbReference type="CDD" id="cd07185">
    <property type="entry name" value="OmpA_C-like"/>
    <property type="match status" value="1"/>
</dbReference>
<dbReference type="InterPro" id="IPR006690">
    <property type="entry name" value="OMPA-like_CS"/>
</dbReference>
<dbReference type="STRING" id="1903952.BIT28_12335"/>
<dbReference type="RefSeq" id="WP_075767346.1">
    <property type="nucleotide sequence ID" value="NZ_MJIL01000094.1"/>
</dbReference>
<keyword evidence="5" id="KW-0732">Signal</keyword>
<comment type="subcellular location">
    <subcellularLocation>
        <location evidence="1">Cell outer membrane</location>
    </subcellularLocation>
</comment>
<organism evidence="7 8">
    <name type="scientific">Photobacterium proteolyticum</name>
    <dbReference type="NCBI Taxonomy" id="1903952"/>
    <lineage>
        <taxon>Bacteria</taxon>
        <taxon>Pseudomonadati</taxon>
        <taxon>Pseudomonadota</taxon>
        <taxon>Gammaproteobacteria</taxon>
        <taxon>Vibrionales</taxon>
        <taxon>Vibrionaceae</taxon>
        <taxon>Photobacterium</taxon>
    </lineage>
</organism>
<evidence type="ECO:0000313" key="7">
    <source>
        <dbReference type="EMBL" id="OLQ71693.1"/>
    </source>
</evidence>
<proteinExistence type="predicted"/>
<feature type="chain" id="PRO_5012570745" description="OmpA-like domain-containing protein" evidence="5">
    <location>
        <begin position="23"/>
        <end position="179"/>
    </location>
</feature>
<dbReference type="PANTHER" id="PTHR30329">
    <property type="entry name" value="STATOR ELEMENT OF FLAGELLAR MOTOR COMPLEX"/>
    <property type="match status" value="1"/>
</dbReference>
<feature type="signal peptide" evidence="5">
    <location>
        <begin position="1"/>
        <end position="22"/>
    </location>
</feature>
<evidence type="ECO:0000256" key="5">
    <source>
        <dbReference type="SAM" id="SignalP"/>
    </source>
</evidence>
<evidence type="ECO:0000256" key="4">
    <source>
        <dbReference type="PROSITE-ProRule" id="PRU00473"/>
    </source>
</evidence>
<keyword evidence="2 4" id="KW-0472">Membrane</keyword>
<dbReference type="PROSITE" id="PS51257">
    <property type="entry name" value="PROKAR_LIPOPROTEIN"/>
    <property type="match status" value="1"/>
</dbReference>
<dbReference type="PRINTS" id="PR01021">
    <property type="entry name" value="OMPADOMAIN"/>
</dbReference>
<protein>
    <recommendedName>
        <fullName evidence="6">OmpA-like domain-containing protein</fullName>
    </recommendedName>
</protein>
<reference evidence="7 8" key="1">
    <citation type="submission" date="2016-09" db="EMBL/GenBank/DDBJ databases">
        <title>Photobacterium proteolyticum sp. nov. a protease producing bacterium isolated from ocean sediments of Laizhou Bay.</title>
        <authorList>
            <person name="Li Y."/>
        </authorList>
    </citation>
    <scope>NUCLEOTIDE SEQUENCE [LARGE SCALE GENOMIC DNA]</scope>
    <source>
        <strain evidence="7 8">13-12</strain>
    </source>
</reference>
<dbReference type="EMBL" id="MJIL01000094">
    <property type="protein sequence ID" value="OLQ71693.1"/>
    <property type="molecule type" value="Genomic_DNA"/>
</dbReference>
<dbReference type="InterPro" id="IPR036737">
    <property type="entry name" value="OmpA-like_sf"/>
</dbReference>
<dbReference type="Pfam" id="PF00691">
    <property type="entry name" value="OmpA"/>
    <property type="match status" value="1"/>
</dbReference>
<dbReference type="AlphaFoldDB" id="A0A1Q9GBH9"/>
<feature type="domain" description="OmpA-like" evidence="6">
    <location>
        <begin position="58"/>
        <end position="175"/>
    </location>
</feature>
<accession>A0A1Q9GBH9</accession>
<sequence length="179" mass="19905">MHKAKIAILFLMSALLVGCASSGQNEVSQRKVDAFLNETQEQLEHFITAEEGIVNREEQQVIVILSGDKSFRHGSSEVRTNGLAVLEKISNYLSENQKSTIFVVGHTDSTGSAEFNQQLSEDRALAVTEFFIAQGIDSKRVNSFGVGEWSPIASNEQASGRQENRRIEVRITPKFDLFK</sequence>
<dbReference type="SUPFAM" id="SSF103088">
    <property type="entry name" value="OmpA-like"/>
    <property type="match status" value="1"/>
</dbReference>
<dbReference type="PROSITE" id="PS01068">
    <property type="entry name" value="OMPA_1"/>
    <property type="match status" value="1"/>
</dbReference>
<dbReference type="InterPro" id="IPR050330">
    <property type="entry name" value="Bact_OuterMem_StrucFunc"/>
</dbReference>
<name>A0A1Q9GBH9_9GAMM</name>
<keyword evidence="3" id="KW-0998">Cell outer membrane</keyword>
<dbReference type="GO" id="GO:0009279">
    <property type="term" value="C:cell outer membrane"/>
    <property type="evidence" value="ECO:0007669"/>
    <property type="project" value="UniProtKB-SubCell"/>
</dbReference>
<keyword evidence="8" id="KW-1185">Reference proteome</keyword>
<evidence type="ECO:0000256" key="3">
    <source>
        <dbReference type="ARBA" id="ARBA00023237"/>
    </source>
</evidence>
<evidence type="ECO:0000313" key="8">
    <source>
        <dbReference type="Proteomes" id="UP000186905"/>
    </source>
</evidence>
<dbReference type="Gene3D" id="3.30.1330.60">
    <property type="entry name" value="OmpA-like domain"/>
    <property type="match status" value="1"/>
</dbReference>
<dbReference type="InterPro" id="IPR006665">
    <property type="entry name" value="OmpA-like"/>
</dbReference>
<dbReference type="InterPro" id="IPR006664">
    <property type="entry name" value="OMP_bac"/>
</dbReference>
<evidence type="ECO:0000259" key="6">
    <source>
        <dbReference type="PROSITE" id="PS51123"/>
    </source>
</evidence>
<evidence type="ECO:0000256" key="2">
    <source>
        <dbReference type="ARBA" id="ARBA00023136"/>
    </source>
</evidence>
<dbReference type="PROSITE" id="PS51123">
    <property type="entry name" value="OMPA_2"/>
    <property type="match status" value="1"/>
</dbReference>